<dbReference type="SMART" id="SM00404">
    <property type="entry name" value="PTPc_motif"/>
    <property type="match status" value="1"/>
</dbReference>
<dbReference type="GeneID" id="100641345"/>
<keyword evidence="3" id="KW-1133">Transmembrane helix</keyword>
<dbReference type="RefSeq" id="XP_019855825.1">
    <property type="nucleotide sequence ID" value="XM_020000266.1"/>
</dbReference>
<keyword evidence="3" id="KW-0472">Membrane</keyword>
<dbReference type="InterPro" id="IPR016130">
    <property type="entry name" value="Tyr_Pase_AS"/>
</dbReference>
<dbReference type="InterPro" id="IPR003595">
    <property type="entry name" value="Tyr_Pase_cat"/>
</dbReference>
<accession>A0AAN0JFL0</accession>
<dbReference type="GO" id="GO:0051046">
    <property type="term" value="P:regulation of secretion"/>
    <property type="evidence" value="ECO:0007669"/>
    <property type="project" value="TreeGrafter"/>
</dbReference>
<keyword evidence="3" id="KW-0812">Transmembrane</keyword>
<dbReference type="PROSITE" id="PS50055">
    <property type="entry name" value="TYR_PHOSPHATASE_PTP"/>
    <property type="match status" value="1"/>
</dbReference>
<protein>
    <submittedName>
        <fullName evidence="6">Uncharacterized protein</fullName>
    </submittedName>
</protein>
<evidence type="ECO:0000313" key="6">
    <source>
        <dbReference type="EnsemblMetazoa" id="XP_019855825.1"/>
    </source>
</evidence>
<name>A0AAN0JFL0_AMPQE</name>
<dbReference type="Proteomes" id="UP000007879">
    <property type="component" value="Unassembled WGS sequence"/>
</dbReference>
<keyword evidence="7" id="KW-1185">Reference proteome</keyword>
<evidence type="ECO:0000313" key="7">
    <source>
        <dbReference type="Proteomes" id="UP000007879"/>
    </source>
</evidence>
<reference evidence="7" key="1">
    <citation type="journal article" date="2010" name="Nature">
        <title>The Amphimedon queenslandica genome and the evolution of animal complexity.</title>
        <authorList>
            <person name="Srivastava M."/>
            <person name="Simakov O."/>
            <person name="Chapman J."/>
            <person name="Fahey B."/>
            <person name="Gauthier M.E."/>
            <person name="Mitros T."/>
            <person name="Richards G.S."/>
            <person name="Conaco C."/>
            <person name="Dacre M."/>
            <person name="Hellsten U."/>
            <person name="Larroux C."/>
            <person name="Putnam N.H."/>
            <person name="Stanke M."/>
            <person name="Adamska M."/>
            <person name="Darling A."/>
            <person name="Degnan S.M."/>
            <person name="Oakley T.H."/>
            <person name="Plachetzki D.C."/>
            <person name="Zhai Y."/>
            <person name="Adamski M."/>
            <person name="Calcino A."/>
            <person name="Cummins S.F."/>
            <person name="Goodstein D.M."/>
            <person name="Harris C."/>
            <person name="Jackson D.J."/>
            <person name="Leys S.P."/>
            <person name="Shu S."/>
            <person name="Woodcroft B.J."/>
            <person name="Vervoort M."/>
            <person name="Kosik K.S."/>
            <person name="Manning G."/>
            <person name="Degnan B.M."/>
            <person name="Rokhsar D.S."/>
        </authorList>
    </citation>
    <scope>NUCLEOTIDE SEQUENCE [LARGE SCALE GENOMIC DNA]</scope>
</reference>
<dbReference type="SUPFAM" id="SSF52799">
    <property type="entry name" value="(Phosphotyrosine protein) phosphatases II"/>
    <property type="match status" value="1"/>
</dbReference>
<feature type="transmembrane region" description="Helical" evidence="3">
    <location>
        <begin position="29"/>
        <end position="53"/>
    </location>
</feature>
<dbReference type="Pfam" id="PF00102">
    <property type="entry name" value="Y_phosphatase"/>
    <property type="match status" value="2"/>
</dbReference>
<proteinExistence type="predicted"/>
<dbReference type="GO" id="GO:0030141">
    <property type="term" value="C:secretory granule"/>
    <property type="evidence" value="ECO:0007669"/>
    <property type="project" value="InterPro"/>
</dbReference>
<dbReference type="GO" id="GO:0045202">
    <property type="term" value="C:synapse"/>
    <property type="evidence" value="ECO:0007669"/>
    <property type="project" value="TreeGrafter"/>
</dbReference>
<dbReference type="GO" id="GO:0004725">
    <property type="term" value="F:protein tyrosine phosphatase activity"/>
    <property type="evidence" value="ECO:0007669"/>
    <property type="project" value="InterPro"/>
</dbReference>
<dbReference type="InterPro" id="IPR029021">
    <property type="entry name" value="Prot-tyrosine_phosphatase-like"/>
</dbReference>
<keyword evidence="2" id="KW-0968">Cytoplasmic vesicle</keyword>
<dbReference type="PANTHER" id="PTHR46106:SF4">
    <property type="entry name" value="IA-2 PROTEIN TYROSINE PHOSPHATASE, ISOFORM C"/>
    <property type="match status" value="1"/>
</dbReference>
<dbReference type="InterPro" id="IPR000387">
    <property type="entry name" value="Tyr_Pase_dom"/>
</dbReference>
<evidence type="ECO:0000259" key="5">
    <source>
        <dbReference type="PROSITE" id="PS50056"/>
    </source>
</evidence>
<dbReference type="PANTHER" id="PTHR46106">
    <property type="entry name" value="IA-2 PROTEIN TYROSINE PHOSPHATASE, ISOFORM C"/>
    <property type="match status" value="1"/>
</dbReference>
<comment type="subcellular location">
    <subcellularLocation>
        <location evidence="1">Cytoplasmic vesicle membrane</location>
        <topology evidence="1">Single-pass type I membrane protein</topology>
    </subcellularLocation>
</comment>
<dbReference type="Gene3D" id="3.90.190.10">
    <property type="entry name" value="Protein tyrosine phosphatase superfamily"/>
    <property type="match status" value="2"/>
</dbReference>
<dbReference type="PRINTS" id="PR00700">
    <property type="entry name" value="PRTYPHPHTASE"/>
</dbReference>
<dbReference type="GO" id="GO:0030659">
    <property type="term" value="C:cytoplasmic vesicle membrane"/>
    <property type="evidence" value="ECO:0007669"/>
    <property type="project" value="UniProtKB-SubCell"/>
</dbReference>
<reference evidence="6" key="2">
    <citation type="submission" date="2024-06" db="UniProtKB">
        <authorList>
            <consortium name="EnsemblMetazoa"/>
        </authorList>
    </citation>
    <scope>IDENTIFICATION</scope>
</reference>
<dbReference type="PROSITE" id="PS50056">
    <property type="entry name" value="TYR_PHOSPHATASE_2"/>
    <property type="match status" value="1"/>
</dbReference>
<dbReference type="SMART" id="SM00194">
    <property type="entry name" value="PTPc"/>
    <property type="match status" value="1"/>
</dbReference>
<dbReference type="InterPro" id="IPR000242">
    <property type="entry name" value="PTP_cat"/>
</dbReference>
<dbReference type="InterPro" id="IPR033522">
    <property type="entry name" value="IA-2/IA-2_beta"/>
</dbReference>
<organism evidence="6 7">
    <name type="scientific">Amphimedon queenslandica</name>
    <name type="common">Sponge</name>
    <dbReference type="NCBI Taxonomy" id="400682"/>
    <lineage>
        <taxon>Eukaryota</taxon>
        <taxon>Metazoa</taxon>
        <taxon>Porifera</taxon>
        <taxon>Demospongiae</taxon>
        <taxon>Heteroscleromorpha</taxon>
        <taxon>Haplosclerida</taxon>
        <taxon>Niphatidae</taxon>
        <taxon>Amphimedon</taxon>
    </lineage>
</organism>
<dbReference type="AlphaFoldDB" id="A0AAN0JFL0"/>
<dbReference type="EnsemblMetazoa" id="XM_020000266.1">
    <property type="protein sequence ID" value="XP_019855825.1"/>
    <property type="gene ID" value="LOC100641345"/>
</dbReference>
<feature type="domain" description="Tyrosine specific protein phosphatases" evidence="5">
    <location>
        <begin position="312"/>
        <end position="384"/>
    </location>
</feature>
<dbReference type="KEGG" id="aqu:100641345"/>
<evidence type="ECO:0000256" key="2">
    <source>
        <dbReference type="ARBA" id="ARBA00023329"/>
    </source>
</evidence>
<evidence type="ECO:0000256" key="1">
    <source>
        <dbReference type="ARBA" id="ARBA00004358"/>
    </source>
</evidence>
<dbReference type="PROSITE" id="PS00383">
    <property type="entry name" value="TYR_PHOSPHATASE_1"/>
    <property type="match status" value="1"/>
</dbReference>
<sequence length="404" mass="45648">MSNSTVSLAGGIVPSDHSMMYTVLSSMTYFIICVAIIFLLILVLLLLLLLWYWCLKPTVSFTNKTIKYSSLQSDEEDEKGVAPNKRRLLFSDILRIPSTTHSTIQQAPPIKSRYHWSNVPANANIDINAGHLLLTYIENNLRDKGRLDKEWESLTSYAPDDVSVKAGLSLNNKHKNRYPDILPYDHTRVLLNKEFNASGSDYINANFITDVDPKLPRYIASQGPLQHTITDFWQSQGSSLNVLHPSSDNDDEDGGDNYSESVLVSEHRHNDDYTVRSFCILNKTVQYSRTITQFHYLSWSVAAPPANPTPLLDFWRKVKTAYTLPQSPVLVHCSEGVGRTGTYILIDMTLSRITSGAKEINLAGAVEHLRDQRKQMVKTKSQFEFALDALVQETQYMLNAAQKK</sequence>
<evidence type="ECO:0000256" key="3">
    <source>
        <dbReference type="SAM" id="Phobius"/>
    </source>
</evidence>
<evidence type="ECO:0000259" key="4">
    <source>
        <dbReference type="PROSITE" id="PS50055"/>
    </source>
</evidence>
<feature type="domain" description="Tyrosine-protein phosphatase" evidence="4">
    <location>
        <begin position="147"/>
        <end position="393"/>
    </location>
</feature>